<dbReference type="InterPro" id="IPR026847">
    <property type="entry name" value="VPS13"/>
</dbReference>
<name>V3YYM0_LOTGI</name>
<dbReference type="PANTHER" id="PTHR16166">
    <property type="entry name" value="VACUOLAR PROTEIN SORTING-ASSOCIATED PROTEIN VPS13"/>
    <property type="match status" value="1"/>
</dbReference>
<accession>V3YYM0</accession>
<dbReference type="GO" id="GO:0045053">
    <property type="term" value="P:protein retention in Golgi apparatus"/>
    <property type="evidence" value="ECO:0007669"/>
    <property type="project" value="TreeGrafter"/>
</dbReference>
<evidence type="ECO:0000313" key="2">
    <source>
        <dbReference type="EMBL" id="ESO83243.1"/>
    </source>
</evidence>
<dbReference type="CTD" id="20243647"/>
<dbReference type="GeneID" id="20243647"/>
<dbReference type="Proteomes" id="UP000030746">
    <property type="component" value="Unassembled WGS sequence"/>
</dbReference>
<proteinExistence type="predicted"/>
<evidence type="ECO:0000313" key="3">
    <source>
        <dbReference type="Proteomes" id="UP000030746"/>
    </source>
</evidence>
<evidence type="ECO:0000259" key="1">
    <source>
        <dbReference type="Pfam" id="PF25036"/>
    </source>
</evidence>
<dbReference type="HOGENOM" id="CLU_745099_0_0_1"/>
<dbReference type="OrthoDB" id="272810at2759"/>
<dbReference type="GO" id="GO:0007005">
    <property type="term" value="P:mitochondrion organization"/>
    <property type="evidence" value="ECO:0007669"/>
    <property type="project" value="TreeGrafter"/>
</dbReference>
<feature type="non-terminal residue" evidence="2">
    <location>
        <position position="1"/>
    </location>
</feature>
<dbReference type="AlphaFoldDB" id="V3YYM0"/>
<dbReference type="KEGG" id="lgi:LOTGIDRAFT_176257"/>
<keyword evidence="3" id="KW-1185">Reference proteome</keyword>
<organism evidence="2 3">
    <name type="scientific">Lottia gigantea</name>
    <name type="common">Giant owl limpet</name>
    <dbReference type="NCBI Taxonomy" id="225164"/>
    <lineage>
        <taxon>Eukaryota</taxon>
        <taxon>Metazoa</taxon>
        <taxon>Spiralia</taxon>
        <taxon>Lophotrochozoa</taxon>
        <taxon>Mollusca</taxon>
        <taxon>Gastropoda</taxon>
        <taxon>Patellogastropoda</taxon>
        <taxon>Lottioidea</taxon>
        <taxon>Lottiidae</taxon>
        <taxon>Lottia</taxon>
    </lineage>
</organism>
<dbReference type="RefSeq" id="XP_009066069.1">
    <property type="nucleotide sequence ID" value="XM_009067821.1"/>
</dbReference>
<dbReference type="InterPro" id="IPR009543">
    <property type="entry name" value="VPS13_VAB"/>
</dbReference>
<protein>
    <recommendedName>
        <fullName evidence="1">Vacuolar protein sorting-associated protein 13 VPS13 adaptor binding domain-containing protein</fullName>
    </recommendedName>
</protein>
<sequence>RPLFPIRMKYEVKQVGSAGKVITLSSALMLVNKLDSPVELKLEHNDLSGQYESMVILPDTPTPLPLYSVYYKLWARPFELSLNYCEQPIKWLHVINKGQIDDSIKQCNPIEGHGVYRFCVCVRRENYPTNEEVANELELEDPLSMPNIPGHTITLLPPLTIQSLLPIELHYYLKHTNISSNKAGKQTAIHGADITKDFEVGIHLENFESCREVNIPPKLSYKYRVRLRLYDKLERLLELTMRIQSGPGGTIGVSIAAPYWIVNKSGLPLLFKQEGTKVEAAGQFEEHEFARSVTPLLFSVYSWDELILDPVLSLQIPGGMTANYNLNQLGEGPQLLYENYIYLAATQTFNSFMDYREILLYSITPDQYLVSL</sequence>
<dbReference type="STRING" id="225164.V3YYM0"/>
<dbReference type="EMBL" id="KB203749">
    <property type="protein sequence ID" value="ESO83243.1"/>
    <property type="molecule type" value="Genomic_DNA"/>
</dbReference>
<dbReference type="PANTHER" id="PTHR16166:SF141">
    <property type="entry name" value="INTERMEMBRANE LIPID TRANSFER PROTEIN VPS13D"/>
    <property type="match status" value="1"/>
</dbReference>
<dbReference type="GO" id="GO:0006623">
    <property type="term" value="P:protein targeting to vacuole"/>
    <property type="evidence" value="ECO:0007669"/>
    <property type="project" value="TreeGrafter"/>
</dbReference>
<gene>
    <name evidence="2" type="ORF">LOTGIDRAFT_176257</name>
</gene>
<dbReference type="Pfam" id="PF25036">
    <property type="entry name" value="VPS13_VAB"/>
    <property type="match status" value="1"/>
</dbReference>
<reference evidence="2 3" key="1">
    <citation type="journal article" date="2013" name="Nature">
        <title>Insights into bilaterian evolution from three spiralian genomes.</title>
        <authorList>
            <person name="Simakov O."/>
            <person name="Marletaz F."/>
            <person name="Cho S.J."/>
            <person name="Edsinger-Gonzales E."/>
            <person name="Havlak P."/>
            <person name="Hellsten U."/>
            <person name="Kuo D.H."/>
            <person name="Larsson T."/>
            <person name="Lv J."/>
            <person name="Arendt D."/>
            <person name="Savage R."/>
            <person name="Osoegawa K."/>
            <person name="de Jong P."/>
            <person name="Grimwood J."/>
            <person name="Chapman J.A."/>
            <person name="Shapiro H."/>
            <person name="Aerts A."/>
            <person name="Otillar R.P."/>
            <person name="Terry A.Y."/>
            <person name="Boore J.L."/>
            <person name="Grigoriev I.V."/>
            <person name="Lindberg D.R."/>
            <person name="Seaver E.C."/>
            <person name="Weisblat D.A."/>
            <person name="Putnam N.H."/>
            <person name="Rokhsar D.S."/>
        </authorList>
    </citation>
    <scope>NUCLEOTIDE SEQUENCE [LARGE SCALE GENOMIC DNA]</scope>
</reference>
<feature type="domain" description="Vacuolar protein sorting-associated protein 13 VPS13 adaptor binding" evidence="1">
    <location>
        <begin position="7"/>
        <end position="302"/>
    </location>
</feature>